<dbReference type="GO" id="GO:0006271">
    <property type="term" value="P:DNA strand elongation involved in DNA replication"/>
    <property type="evidence" value="ECO:0007669"/>
    <property type="project" value="TreeGrafter"/>
</dbReference>
<dbReference type="PANTHER" id="PTHR30478:SF0">
    <property type="entry name" value="BETA SLIDING CLAMP"/>
    <property type="match status" value="1"/>
</dbReference>
<name>A0A7V3REK7_9BACT</name>
<dbReference type="EMBL" id="DTPE01000166">
    <property type="protein sequence ID" value="HGE75249.1"/>
    <property type="molecule type" value="Genomic_DNA"/>
</dbReference>
<evidence type="ECO:0000259" key="12">
    <source>
        <dbReference type="Pfam" id="PF02768"/>
    </source>
</evidence>
<feature type="domain" description="DNA polymerase III beta sliding clamp C-terminal" evidence="12">
    <location>
        <begin position="241"/>
        <end position="361"/>
    </location>
</feature>
<dbReference type="Gene3D" id="3.10.150.10">
    <property type="entry name" value="DNA Polymerase III, subunit A, domain 2"/>
    <property type="match status" value="1"/>
</dbReference>
<proteinExistence type="inferred from homology"/>
<keyword evidence="6 9" id="KW-0235">DNA replication</keyword>
<keyword evidence="4 9" id="KW-0808">Transferase</keyword>
<dbReference type="PANTHER" id="PTHR30478">
    <property type="entry name" value="DNA POLYMERASE III SUBUNIT BETA"/>
    <property type="match status" value="1"/>
</dbReference>
<dbReference type="NCBIfam" id="TIGR00663">
    <property type="entry name" value="dnan"/>
    <property type="match status" value="1"/>
</dbReference>
<accession>A0A7V3REK7</accession>
<evidence type="ECO:0000259" key="11">
    <source>
        <dbReference type="Pfam" id="PF02767"/>
    </source>
</evidence>
<feature type="domain" description="DNA polymerase III beta sliding clamp central" evidence="11">
    <location>
        <begin position="127"/>
        <end position="239"/>
    </location>
</feature>
<dbReference type="GO" id="GO:0009360">
    <property type="term" value="C:DNA polymerase III complex"/>
    <property type="evidence" value="ECO:0007669"/>
    <property type="project" value="InterPro"/>
</dbReference>
<comment type="caution">
    <text evidence="13">The sequence shown here is derived from an EMBL/GenBank/DDBJ whole genome shotgun (WGS) entry which is preliminary data.</text>
</comment>
<dbReference type="GO" id="GO:0008408">
    <property type="term" value="F:3'-5' exonuclease activity"/>
    <property type="evidence" value="ECO:0007669"/>
    <property type="project" value="InterPro"/>
</dbReference>
<evidence type="ECO:0000256" key="7">
    <source>
        <dbReference type="ARBA" id="ARBA00022932"/>
    </source>
</evidence>
<keyword evidence="3 9" id="KW-0963">Cytoplasm</keyword>
<feature type="domain" description="DNA polymerase III beta sliding clamp N-terminal" evidence="10">
    <location>
        <begin position="1"/>
        <end position="115"/>
    </location>
</feature>
<dbReference type="GO" id="GO:0003677">
    <property type="term" value="F:DNA binding"/>
    <property type="evidence" value="ECO:0007669"/>
    <property type="project" value="UniProtKB-UniRule"/>
</dbReference>
<dbReference type="GO" id="GO:0003887">
    <property type="term" value="F:DNA-directed DNA polymerase activity"/>
    <property type="evidence" value="ECO:0007669"/>
    <property type="project" value="UniProtKB-UniRule"/>
</dbReference>
<evidence type="ECO:0000313" key="13">
    <source>
        <dbReference type="EMBL" id="HGE75249.1"/>
    </source>
</evidence>
<comment type="similarity">
    <text evidence="2 9">Belongs to the beta sliding clamp family.</text>
</comment>
<evidence type="ECO:0000256" key="5">
    <source>
        <dbReference type="ARBA" id="ARBA00022695"/>
    </source>
</evidence>
<evidence type="ECO:0000259" key="10">
    <source>
        <dbReference type="Pfam" id="PF00712"/>
    </source>
</evidence>
<dbReference type="PIRSF" id="PIRSF000804">
    <property type="entry name" value="DNA_pol_III_b"/>
    <property type="match status" value="1"/>
</dbReference>
<protein>
    <recommendedName>
        <fullName evidence="9">Beta sliding clamp</fullName>
    </recommendedName>
</protein>
<dbReference type="Pfam" id="PF00712">
    <property type="entry name" value="DNA_pol3_beta"/>
    <property type="match status" value="1"/>
</dbReference>
<dbReference type="CDD" id="cd00140">
    <property type="entry name" value="beta_clamp"/>
    <property type="match status" value="1"/>
</dbReference>
<dbReference type="InterPro" id="IPR022634">
    <property type="entry name" value="DNA_polIII_beta_N"/>
</dbReference>
<keyword evidence="7 9" id="KW-0239">DNA-directed DNA polymerase</keyword>
<reference evidence="13" key="1">
    <citation type="journal article" date="2020" name="mSystems">
        <title>Genome- and Community-Level Interaction Insights into Carbon Utilization and Element Cycling Functions of Hydrothermarchaeota in Hydrothermal Sediment.</title>
        <authorList>
            <person name="Zhou Z."/>
            <person name="Liu Y."/>
            <person name="Xu W."/>
            <person name="Pan J."/>
            <person name="Luo Z.H."/>
            <person name="Li M."/>
        </authorList>
    </citation>
    <scope>NUCLEOTIDE SEQUENCE [LARGE SCALE GENOMIC DNA]</scope>
    <source>
        <strain evidence="13">SpSt-966</strain>
    </source>
</reference>
<dbReference type="Gene3D" id="3.70.10.10">
    <property type="match status" value="1"/>
</dbReference>
<evidence type="ECO:0000256" key="2">
    <source>
        <dbReference type="ARBA" id="ARBA00010752"/>
    </source>
</evidence>
<dbReference type="Pfam" id="PF02767">
    <property type="entry name" value="DNA_pol3_beta_2"/>
    <property type="match status" value="1"/>
</dbReference>
<keyword evidence="5 9" id="KW-0548">Nucleotidyltransferase</keyword>
<evidence type="ECO:0000256" key="8">
    <source>
        <dbReference type="ARBA" id="ARBA00023125"/>
    </source>
</evidence>
<comment type="subunit">
    <text evidence="9">Forms a ring-shaped head-to-tail homodimer around DNA.</text>
</comment>
<dbReference type="Pfam" id="PF02768">
    <property type="entry name" value="DNA_pol3_beta_3"/>
    <property type="match status" value="1"/>
</dbReference>
<comment type="subcellular location">
    <subcellularLocation>
        <location evidence="1 9">Cytoplasm</location>
    </subcellularLocation>
</comment>
<dbReference type="InterPro" id="IPR022635">
    <property type="entry name" value="DNA_polIII_beta_C"/>
</dbReference>
<evidence type="ECO:0000256" key="6">
    <source>
        <dbReference type="ARBA" id="ARBA00022705"/>
    </source>
</evidence>
<dbReference type="InterPro" id="IPR046938">
    <property type="entry name" value="DNA_clamp_sf"/>
</dbReference>
<evidence type="ECO:0000256" key="1">
    <source>
        <dbReference type="ARBA" id="ARBA00004496"/>
    </source>
</evidence>
<dbReference type="InterPro" id="IPR022637">
    <property type="entry name" value="DNA_polIII_beta_cen"/>
</dbReference>
<evidence type="ECO:0000256" key="9">
    <source>
        <dbReference type="PIRNR" id="PIRNR000804"/>
    </source>
</evidence>
<evidence type="ECO:0000256" key="3">
    <source>
        <dbReference type="ARBA" id="ARBA00022490"/>
    </source>
</evidence>
<evidence type="ECO:0000256" key="4">
    <source>
        <dbReference type="ARBA" id="ARBA00022679"/>
    </source>
</evidence>
<dbReference type="SMART" id="SM00480">
    <property type="entry name" value="POL3Bc"/>
    <property type="match status" value="1"/>
</dbReference>
<comment type="function">
    <text evidence="9">Confers DNA tethering and processivity to DNA polymerases and other proteins. Acts as a clamp, forming a ring around DNA (a reaction catalyzed by the clamp-loading complex) which diffuses in an ATP-independent manner freely and bidirectionally along dsDNA. Initially characterized for its ability to contact the catalytic subunit of DNA polymerase III (Pol III), a complex, multichain enzyme responsible for most of the replicative synthesis in bacteria; Pol III exhibits 3'-5' exonuclease proofreading activity. The beta chain is required for initiation of replication as well as for processivity of DNA replication.</text>
</comment>
<gene>
    <name evidence="13" type="primary">dnaN</name>
    <name evidence="13" type="ORF">ENX73_03905</name>
</gene>
<sequence>MDFVLKRDVLSSHLDSLSRAVATRPIRPILNGILFQFNDGLTMTATDMEFAVRSRIPDISGENSFVVDAKTVTEIVKSLPDQEVKFSTDGQKLDILSGKSKFQIFIQDGTDFPDVKIPTDGIQFEMSRAQLYSMLERVSFSAANDENMRNLNGVYLEIENGISRTIAVDGFRMALAEEKVEGAFNLNFLLSLRAIKELARALSSINSEKIKLRFENRQIAFDLGSTVLVCKVVDAEFPNYRRVIPEDFKTRAVVDRNILKSAVRRVSIMTRAGSETIKIGVENEKIKFSSRSADLGEAEELVDAQIEGEPLTIAFNPNFILDALNHIEEEKVQLNFVDSNKPLMIDTPDLKGYFFIVMPVRI</sequence>
<organism evidence="13">
    <name type="scientific">Mesoaciditoga lauensis</name>
    <dbReference type="NCBI Taxonomy" id="1495039"/>
    <lineage>
        <taxon>Bacteria</taxon>
        <taxon>Thermotogati</taxon>
        <taxon>Thermotogota</taxon>
        <taxon>Thermotogae</taxon>
        <taxon>Mesoaciditogales</taxon>
        <taxon>Mesoaciditogaceae</taxon>
        <taxon>Mesoaciditoga</taxon>
    </lineage>
</organism>
<keyword evidence="8" id="KW-0238">DNA-binding</keyword>
<dbReference type="GO" id="GO:0005737">
    <property type="term" value="C:cytoplasm"/>
    <property type="evidence" value="ECO:0007669"/>
    <property type="project" value="UniProtKB-SubCell"/>
</dbReference>
<dbReference type="InterPro" id="IPR001001">
    <property type="entry name" value="DNA_polIII_beta"/>
</dbReference>
<dbReference type="SUPFAM" id="SSF55979">
    <property type="entry name" value="DNA clamp"/>
    <property type="match status" value="3"/>
</dbReference>
<dbReference type="AlphaFoldDB" id="A0A7V3REK7"/>